<proteinExistence type="predicted"/>
<dbReference type="OMA" id="YLLEMIM"/>
<dbReference type="HOGENOM" id="CLU_1753001_0_0_1"/>
<accession>A0A061DN12</accession>
<dbReference type="Gramene" id="EOX93812">
    <property type="protein sequence ID" value="EOX93812"/>
    <property type="gene ID" value="TCM_002749"/>
</dbReference>
<dbReference type="eggNOG" id="ENOG502SB9T">
    <property type="taxonomic scope" value="Eukaryota"/>
</dbReference>
<name>A0A061DN12_THECC</name>
<protein>
    <submittedName>
        <fullName evidence="1">Uncharacterized protein</fullName>
    </submittedName>
</protein>
<dbReference type="EMBL" id="CM001879">
    <property type="protein sequence ID" value="EOX93812.1"/>
    <property type="molecule type" value="Genomic_DNA"/>
</dbReference>
<evidence type="ECO:0000313" key="1">
    <source>
        <dbReference type="EMBL" id="EOX93812.1"/>
    </source>
</evidence>
<keyword evidence="2" id="KW-1185">Reference proteome</keyword>
<dbReference type="InParanoid" id="A0A061DN12"/>
<evidence type="ECO:0000313" key="2">
    <source>
        <dbReference type="Proteomes" id="UP000026915"/>
    </source>
</evidence>
<sequence length="149" mass="16151">MLSLFLKVLFCIVSTISNLVTRLMFSATAYLLVLLIHAFKVPGEALQGALEQLAEAIKACFEYLLELIIELTSSLISSGFDLFIEAVTSSASVSGAAFGTLVEKTRTSLDELLTDIPEIAEGFSEMISTVVADLWNNYKNALGYVTENA</sequence>
<dbReference type="Proteomes" id="UP000026915">
    <property type="component" value="Chromosome 1"/>
</dbReference>
<reference evidence="1 2" key="1">
    <citation type="journal article" date="2013" name="Genome Biol.">
        <title>The genome sequence of the most widely cultivated cacao type and its use to identify candidate genes regulating pod color.</title>
        <authorList>
            <person name="Motamayor J.C."/>
            <person name="Mockaitis K."/>
            <person name="Schmutz J."/>
            <person name="Haiminen N."/>
            <person name="Iii D.L."/>
            <person name="Cornejo O."/>
            <person name="Findley S.D."/>
            <person name="Zheng P."/>
            <person name="Utro F."/>
            <person name="Royaert S."/>
            <person name="Saski C."/>
            <person name="Jenkins J."/>
            <person name="Podicheti R."/>
            <person name="Zhao M."/>
            <person name="Scheffler B.E."/>
            <person name="Stack J.C."/>
            <person name="Feltus F.A."/>
            <person name="Mustiga G.M."/>
            <person name="Amores F."/>
            <person name="Phillips W."/>
            <person name="Marelli J.P."/>
            <person name="May G.D."/>
            <person name="Shapiro H."/>
            <person name="Ma J."/>
            <person name="Bustamante C.D."/>
            <person name="Schnell R.J."/>
            <person name="Main D."/>
            <person name="Gilbert D."/>
            <person name="Parida L."/>
            <person name="Kuhn D.N."/>
        </authorList>
    </citation>
    <scope>NUCLEOTIDE SEQUENCE [LARGE SCALE GENOMIC DNA]</scope>
    <source>
        <strain evidence="2">cv. Matina 1-6</strain>
    </source>
</reference>
<gene>
    <name evidence="1" type="ORF">TCM_002749</name>
</gene>
<dbReference type="AlphaFoldDB" id="A0A061DN12"/>
<organism evidence="1 2">
    <name type="scientific">Theobroma cacao</name>
    <name type="common">Cacao</name>
    <name type="synonym">Cocoa</name>
    <dbReference type="NCBI Taxonomy" id="3641"/>
    <lineage>
        <taxon>Eukaryota</taxon>
        <taxon>Viridiplantae</taxon>
        <taxon>Streptophyta</taxon>
        <taxon>Embryophyta</taxon>
        <taxon>Tracheophyta</taxon>
        <taxon>Spermatophyta</taxon>
        <taxon>Magnoliopsida</taxon>
        <taxon>eudicotyledons</taxon>
        <taxon>Gunneridae</taxon>
        <taxon>Pentapetalae</taxon>
        <taxon>rosids</taxon>
        <taxon>malvids</taxon>
        <taxon>Malvales</taxon>
        <taxon>Malvaceae</taxon>
        <taxon>Byttnerioideae</taxon>
        <taxon>Theobroma</taxon>
    </lineage>
</organism>